<comment type="function">
    <text evidence="5">Involved in the maturation of [NiFe] hydrogenases. Required for nickel insertion into the metal center of the hydrogenase.</text>
</comment>
<dbReference type="NCBIfam" id="TIGR00100">
    <property type="entry name" value="hypA"/>
    <property type="match status" value="1"/>
</dbReference>
<dbReference type="GO" id="GO:0051604">
    <property type="term" value="P:protein maturation"/>
    <property type="evidence" value="ECO:0007669"/>
    <property type="project" value="InterPro"/>
</dbReference>
<dbReference type="EMBL" id="CP000783">
    <property type="protein sequence ID" value="ABU77320.1"/>
    <property type="molecule type" value="Genomic_DNA"/>
</dbReference>
<feature type="binding site" evidence="5">
    <location>
        <position position="114"/>
    </location>
    <ligand>
        <name>Zn(2+)</name>
        <dbReference type="ChEBI" id="CHEBI:29105"/>
    </ligand>
</feature>
<dbReference type="AlphaFoldDB" id="A7MF73"/>
<feature type="binding site" evidence="5">
    <location>
        <position position="131"/>
    </location>
    <ligand>
        <name>Zn(2+)</name>
        <dbReference type="ChEBI" id="CHEBI:29105"/>
    </ligand>
</feature>
<dbReference type="NCBIfam" id="NF002979">
    <property type="entry name" value="PRK03681.1"/>
    <property type="match status" value="1"/>
</dbReference>
<dbReference type="HOGENOM" id="CLU_126929_0_0_6"/>
<dbReference type="PROSITE" id="PS01249">
    <property type="entry name" value="HYPA"/>
    <property type="match status" value="1"/>
</dbReference>
<reference evidence="6 7" key="1">
    <citation type="journal article" date="2010" name="PLoS ONE">
        <title>Genome sequence of Cronobacter sakazakii BAA-894 and comparative genomic hybridization analysis with other Cronobacter species.</title>
        <authorList>
            <person name="Kucerova E."/>
            <person name="Clifton S.W."/>
            <person name="Xia X.Q."/>
            <person name="Long F."/>
            <person name="Porwollik S."/>
            <person name="Fulton L."/>
            <person name="Fronick C."/>
            <person name="Minx P."/>
            <person name="Kyung K."/>
            <person name="Warren W."/>
            <person name="Fulton R."/>
            <person name="Feng D."/>
            <person name="Wollam A."/>
            <person name="Shah N."/>
            <person name="Bhonagiri V."/>
            <person name="Nash W.E."/>
            <person name="Hallsworth-Pepin K."/>
            <person name="Wilson R.K."/>
            <person name="McClelland M."/>
            <person name="Forsythe S.J."/>
        </authorList>
    </citation>
    <scope>NUCLEOTIDE SEQUENCE [LARGE SCALE GENOMIC DNA]</scope>
    <source>
        <strain evidence="6 7">ATCC BAA-894</strain>
    </source>
</reference>
<keyword evidence="2 5" id="KW-0533">Nickel</keyword>
<evidence type="ECO:0000256" key="4">
    <source>
        <dbReference type="ARBA" id="ARBA00022833"/>
    </source>
</evidence>
<dbReference type="GO" id="GO:0016151">
    <property type="term" value="F:nickel cation binding"/>
    <property type="evidence" value="ECO:0007669"/>
    <property type="project" value="UniProtKB-UniRule"/>
</dbReference>
<dbReference type="FunFam" id="3.30.2320.80:FF:000001">
    <property type="entry name" value="Hydrogenase maturation factor HypA"/>
    <property type="match status" value="1"/>
</dbReference>
<evidence type="ECO:0000256" key="5">
    <source>
        <dbReference type="HAMAP-Rule" id="MF_00213"/>
    </source>
</evidence>
<dbReference type="PANTHER" id="PTHR34535">
    <property type="entry name" value="HYDROGENASE MATURATION FACTOR HYPA"/>
    <property type="match status" value="1"/>
</dbReference>
<dbReference type="InterPro" id="IPR020538">
    <property type="entry name" value="Hydgase_Ni_incorp_HypA/HybF_CS"/>
</dbReference>
<name>A7MF73_CROS8</name>
<dbReference type="InterPro" id="IPR000688">
    <property type="entry name" value="HypA/HybF"/>
</dbReference>
<dbReference type="GO" id="GO:0008270">
    <property type="term" value="F:zinc ion binding"/>
    <property type="evidence" value="ECO:0007669"/>
    <property type="project" value="UniProtKB-UniRule"/>
</dbReference>
<organism evidence="6 7">
    <name type="scientific">Cronobacter sakazakii (strain ATCC BAA-894)</name>
    <name type="common">Enterobacter sakazakii</name>
    <dbReference type="NCBI Taxonomy" id="290339"/>
    <lineage>
        <taxon>Bacteria</taxon>
        <taxon>Pseudomonadati</taxon>
        <taxon>Pseudomonadota</taxon>
        <taxon>Gammaproteobacteria</taxon>
        <taxon>Enterobacterales</taxon>
        <taxon>Enterobacteriaceae</taxon>
        <taxon>Cronobacter</taxon>
    </lineage>
</organism>
<evidence type="ECO:0000313" key="7">
    <source>
        <dbReference type="Proteomes" id="UP000000260"/>
    </source>
</evidence>
<dbReference type="Gene3D" id="3.30.2320.80">
    <property type="match status" value="1"/>
</dbReference>
<dbReference type="Proteomes" id="UP000000260">
    <property type="component" value="Chromosome"/>
</dbReference>
<dbReference type="KEGG" id="esa:ESA_02070"/>
<feature type="binding site" evidence="5">
    <location>
        <position position="134"/>
    </location>
    <ligand>
        <name>Zn(2+)</name>
        <dbReference type="ChEBI" id="CHEBI:29105"/>
    </ligand>
</feature>
<dbReference type="PANTHER" id="PTHR34535:SF3">
    <property type="entry name" value="HYDROGENASE MATURATION FACTOR HYPA"/>
    <property type="match status" value="1"/>
</dbReference>
<proteinExistence type="inferred from homology"/>
<evidence type="ECO:0000256" key="3">
    <source>
        <dbReference type="ARBA" id="ARBA00022723"/>
    </source>
</evidence>
<gene>
    <name evidence="5" type="primary">hypA</name>
    <name evidence="6" type="ordered locus">ESA_02070</name>
</gene>
<sequence length="157" mass="17642">MTCHFDSLDTRRDSLPPRLSCAGTVIALPVTFANAKRTGGVMHELTLCQRAVEIIEQQAQQRGARKVTGVWLEIGAFSCVERSALEFCFDLACRDTRAEGCALHISQQEAKCWCPQCQRNVQLLTTLVRRCPHCHSADLRIDADDSVQIKRLEIEQE</sequence>
<keyword evidence="3 5" id="KW-0479">Metal-binding</keyword>
<dbReference type="NCBIfam" id="NF009046">
    <property type="entry name" value="PRK12380.1"/>
    <property type="match status" value="1"/>
</dbReference>
<evidence type="ECO:0000256" key="1">
    <source>
        <dbReference type="ARBA" id="ARBA00010748"/>
    </source>
</evidence>
<evidence type="ECO:0000313" key="6">
    <source>
        <dbReference type="EMBL" id="ABU77320.1"/>
    </source>
</evidence>
<accession>A7MF73</accession>
<dbReference type="Pfam" id="PF01155">
    <property type="entry name" value="HypA"/>
    <property type="match status" value="1"/>
</dbReference>
<dbReference type="GO" id="GO:0016530">
    <property type="term" value="F:metallochaperone activity"/>
    <property type="evidence" value="ECO:0007669"/>
    <property type="project" value="UniProtKB-ARBA"/>
</dbReference>
<feature type="binding site" evidence="5">
    <location>
        <position position="43"/>
    </location>
    <ligand>
        <name>Ni(2+)</name>
        <dbReference type="ChEBI" id="CHEBI:49786"/>
    </ligand>
</feature>
<keyword evidence="7" id="KW-1185">Reference proteome</keyword>
<protein>
    <recommendedName>
        <fullName evidence="5">Hydrogenase maturation factor HypA</fullName>
    </recommendedName>
</protein>
<comment type="similarity">
    <text evidence="1 5">Belongs to the HypA/HybF family.</text>
</comment>
<evidence type="ECO:0000256" key="2">
    <source>
        <dbReference type="ARBA" id="ARBA00022596"/>
    </source>
</evidence>
<feature type="binding site" evidence="5">
    <location>
        <position position="117"/>
    </location>
    <ligand>
        <name>Zn(2+)</name>
        <dbReference type="ChEBI" id="CHEBI:29105"/>
    </ligand>
</feature>
<dbReference type="HAMAP" id="MF_00213">
    <property type="entry name" value="HypA_HybF"/>
    <property type="match status" value="1"/>
</dbReference>
<keyword evidence="4 5" id="KW-0862">Zinc</keyword>